<accession>A0A2S5TJS7</accession>
<dbReference type="Gene3D" id="3.10.620.30">
    <property type="match status" value="1"/>
</dbReference>
<keyword evidence="3" id="KW-1185">Reference proteome</keyword>
<feature type="domain" description="Transglutaminase-like" evidence="1">
    <location>
        <begin position="42"/>
        <end position="155"/>
    </location>
</feature>
<comment type="caution">
    <text evidence="2">The sequence shown here is derived from an EMBL/GenBank/DDBJ whole genome shotgun (WGS) entry which is preliminary data.</text>
</comment>
<dbReference type="InterPro" id="IPR002931">
    <property type="entry name" value="Transglutaminase-like"/>
</dbReference>
<dbReference type="OrthoDB" id="4697328at2"/>
<evidence type="ECO:0000313" key="3">
    <source>
        <dbReference type="Proteomes" id="UP000238220"/>
    </source>
</evidence>
<evidence type="ECO:0000313" key="2">
    <source>
        <dbReference type="EMBL" id="PPE75225.1"/>
    </source>
</evidence>
<dbReference type="AlphaFoldDB" id="A0A2S5TJS7"/>
<dbReference type="PANTHER" id="PTHR33490:SF3">
    <property type="entry name" value="CONSERVED INTEGRAL MEMBRANE PROTEIN"/>
    <property type="match status" value="1"/>
</dbReference>
<proteinExistence type="predicted"/>
<sequence length="239" mass="26863">MTTASLRPSDCQDAAATQTISGALCPTAIINSDHAAVIRFAQAHERAGQPMREKAVALYYAVRDGFRYDPYQLDLTPYGMKASRVLDTGHGWCVTKAVLLAAACRALSIPARVGFADVRNHLSTARLRETMKTDIFYWHGYTSIRLDGGWVKATPAFNIELCERFGLLPLEFDGREDSIYHPLDRAGNRHMEYLSMRGEFDDVPLASMVTTFRQHYSQMSRLEESNFDDDVRSEVASDR</sequence>
<gene>
    <name evidence="2" type="ORF">C3942_06010</name>
</gene>
<dbReference type="EMBL" id="PSNW01000002">
    <property type="protein sequence ID" value="PPE75225.1"/>
    <property type="molecule type" value="Genomic_DNA"/>
</dbReference>
<organism evidence="2 3">
    <name type="scientific">Solimonas fluminis</name>
    <dbReference type="NCBI Taxonomy" id="2086571"/>
    <lineage>
        <taxon>Bacteria</taxon>
        <taxon>Pseudomonadati</taxon>
        <taxon>Pseudomonadota</taxon>
        <taxon>Gammaproteobacteria</taxon>
        <taxon>Nevskiales</taxon>
        <taxon>Nevskiaceae</taxon>
        <taxon>Solimonas</taxon>
    </lineage>
</organism>
<dbReference type="RefSeq" id="WP_104229451.1">
    <property type="nucleotide sequence ID" value="NZ_PSNW01000002.1"/>
</dbReference>
<protein>
    <submittedName>
        <fullName evidence="2">Transglutaminase family protein</fullName>
    </submittedName>
</protein>
<dbReference type="Proteomes" id="UP000238220">
    <property type="component" value="Unassembled WGS sequence"/>
</dbReference>
<dbReference type="SUPFAM" id="SSF54001">
    <property type="entry name" value="Cysteine proteinases"/>
    <property type="match status" value="1"/>
</dbReference>
<dbReference type="PANTHER" id="PTHR33490">
    <property type="entry name" value="BLR5614 PROTEIN-RELATED"/>
    <property type="match status" value="1"/>
</dbReference>
<name>A0A2S5TJS7_9GAMM</name>
<reference evidence="2 3" key="1">
    <citation type="submission" date="2018-02" db="EMBL/GenBank/DDBJ databases">
        <title>Genome sequencing of Solimonas sp. HR-BB.</title>
        <authorList>
            <person name="Lee Y."/>
            <person name="Jeon C.O."/>
        </authorList>
    </citation>
    <scope>NUCLEOTIDE SEQUENCE [LARGE SCALE GENOMIC DNA]</scope>
    <source>
        <strain evidence="2 3">HR-BB</strain>
    </source>
</reference>
<dbReference type="InterPro" id="IPR038765">
    <property type="entry name" value="Papain-like_cys_pep_sf"/>
</dbReference>
<dbReference type="Pfam" id="PF01841">
    <property type="entry name" value="Transglut_core"/>
    <property type="match status" value="1"/>
</dbReference>
<evidence type="ECO:0000259" key="1">
    <source>
        <dbReference type="Pfam" id="PF01841"/>
    </source>
</evidence>